<dbReference type="VEuPathDB" id="FungiDB:ACLA_002470"/>
<dbReference type="KEGG" id="act:ACLA_002470"/>
<dbReference type="PANTHER" id="PTHR43069:SF5">
    <property type="entry name" value="FUMARYLACETOACETASE"/>
    <property type="match status" value="1"/>
</dbReference>
<dbReference type="GO" id="GO:0006572">
    <property type="term" value="P:L-tyrosine catabolic process"/>
    <property type="evidence" value="ECO:0007669"/>
    <property type="project" value="UniProtKB-UniRule"/>
</dbReference>
<dbReference type="Gene3D" id="3.90.850.10">
    <property type="entry name" value="Fumarylacetoacetase-like, C-terminal domain"/>
    <property type="match status" value="1"/>
</dbReference>
<accession>A1C568</accession>
<dbReference type="GO" id="GO:0004334">
    <property type="term" value="F:fumarylacetoacetase activity"/>
    <property type="evidence" value="ECO:0007669"/>
    <property type="project" value="UniProtKB-UniRule"/>
</dbReference>
<dbReference type="RefSeq" id="XP_001276262.1">
    <property type="nucleotide sequence ID" value="XM_001276261.1"/>
</dbReference>
<comment type="pathway">
    <text evidence="2">Amino-acid degradation; L-phenylalanine degradation; acetoacetate and fumarate from L-phenylalanine: step 6/6.</text>
</comment>
<dbReference type="eggNOG" id="KOG2843">
    <property type="taxonomic scope" value="Eukaryota"/>
</dbReference>
<dbReference type="InterPro" id="IPR005959">
    <property type="entry name" value="Fumarylacetoacetase"/>
</dbReference>
<dbReference type="GeneID" id="4708596"/>
<name>A1C568_ASPCL</name>
<dbReference type="OrthoDB" id="4510920at2759"/>
<keyword evidence="2" id="KW-0585">Phenylalanine catabolism</keyword>
<dbReference type="STRING" id="344612.A1C568"/>
<dbReference type="PANTHER" id="PTHR43069">
    <property type="entry name" value="FUMARYLACETOACETASE"/>
    <property type="match status" value="1"/>
</dbReference>
<dbReference type="GO" id="GO:1902000">
    <property type="term" value="P:homogentisate catabolic process"/>
    <property type="evidence" value="ECO:0007669"/>
    <property type="project" value="TreeGrafter"/>
</dbReference>
<evidence type="ECO:0000256" key="2">
    <source>
        <dbReference type="RuleBase" id="RU366008"/>
    </source>
</evidence>
<dbReference type="InterPro" id="IPR036663">
    <property type="entry name" value="Fumarylacetoacetase_C_sf"/>
</dbReference>
<dbReference type="AlphaFoldDB" id="A1C568"/>
<keyword evidence="2" id="KW-0828">Tyrosine catabolism</keyword>
<evidence type="ECO:0000256" key="1">
    <source>
        <dbReference type="PIRSR" id="PIRSR605959-2"/>
    </source>
</evidence>
<organism evidence="3 4">
    <name type="scientific">Aspergillus clavatus (strain ATCC 1007 / CBS 513.65 / DSM 816 / NCTC 3887 / NRRL 1 / QM 1276 / 107)</name>
    <dbReference type="NCBI Taxonomy" id="344612"/>
    <lineage>
        <taxon>Eukaryota</taxon>
        <taxon>Fungi</taxon>
        <taxon>Dikarya</taxon>
        <taxon>Ascomycota</taxon>
        <taxon>Pezizomycotina</taxon>
        <taxon>Eurotiomycetes</taxon>
        <taxon>Eurotiomycetidae</taxon>
        <taxon>Eurotiales</taxon>
        <taxon>Aspergillaceae</taxon>
        <taxon>Aspergillus</taxon>
        <taxon>Aspergillus subgen. Fumigati</taxon>
    </lineage>
</organism>
<dbReference type="GO" id="GO:0006559">
    <property type="term" value="P:L-phenylalanine catabolic process"/>
    <property type="evidence" value="ECO:0007669"/>
    <property type="project" value="UniProtKB-UniRule"/>
</dbReference>
<keyword evidence="2" id="KW-0106">Calcium</keyword>
<sequence>MTDALEPFRAAGPPPCVDLQDPGAFNYAIIMKVELEHGGCTTVLSESPVQDLFWSARQITECNLRTGDILGTGTVSGSTEKSYGFLLEITQGGKAGVCVGELKPARAIQ</sequence>
<dbReference type="SUPFAM" id="SSF56529">
    <property type="entry name" value="FAH"/>
    <property type="match status" value="1"/>
</dbReference>
<keyword evidence="2" id="KW-0460">Magnesium</keyword>
<keyword evidence="4" id="KW-1185">Reference proteome</keyword>
<comment type="catalytic activity">
    <reaction evidence="2">
        <text>4-fumarylacetoacetate + H2O = acetoacetate + fumarate + H(+)</text>
        <dbReference type="Rhea" id="RHEA:10244"/>
        <dbReference type="ChEBI" id="CHEBI:13705"/>
        <dbReference type="ChEBI" id="CHEBI:15377"/>
        <dbReference type="ChEBI" id="CHEBI:15378"/>
        <dbReference type="ChEBI" id="CHEBI:18034"/>
        <dbReference type="ChEBI" id="CHEBI:29806"/>
        <dbReference type="EC" id="3.7.1.2"/>
    </reaction>
</comment>
<comment type="cofactor">
    <cofactor evidence="2">
        <name>Mg(2+)</name>
        <dbReference type="ChEBI" id="CHEBI:18420"/>
    </cofactor>
    <cofactor evidence="2">
        <name>Ca(2+)</name>
        <dbReference type="ChEBI" id="CHEBI:29108"/>
    </cofactor>
</comment>
<keyword evidence="2" id="KW-0479">Metal-binding</keyword>
<dbReference type="HOGENOM" id="CLU_2183349_0_0_1"/>
<dbReference type="Proteomes" id="UP000006701">
    <property type="component" value="Unassembled WGS sequence"/>
</dbReference>
<feature type="binding site" evidence="1">
    <location>
        <position position="74"/>
    </location>
    <ligand>
        <name>substrate</name>
    </ligand>
</feature>
<evidence type="ECO:0000313" key="3">
    <source>
        <dbReference type="EMBL" id="EAW14836.1"/>
    </source>
</evidence>
<evidence type="ECO:0000313" key="4">
    <source>
        <dbReference type="Proteomes" id="UP000006701"/>
    </source>
</evidence>
<protein>
    <recommendedName>
        <fullName evidence="2">Fumarylacetoacetase</fullName>
        <ecNumber evidence="2">3.7.1.2</ecNumber>
    </recommendedName>
    <alternativeName>
        <fullName evidence="2">Fumarylacetoacetate hydrolase</fullName>
    </alternativeName>
</protein>
<gene>
    <name evidence="3" type="ORF">ACLA_002470</name>
</gene>
<dbReference type="GO" id="GO:0046872">
    <property type="term" value="F:metal ion binding"/>
    <property type="evidence" value="ECO:0007669"/>
    <property type="project" value="UniProtKB-UniRule"/>
</dbReference>
<dbReference type="EMBL" id="DS027004">
    <property type="protein sequence ID" value="EAW14836.1"/>
    <property type="molecule type" value="Genomic_DNA"/>
</dbReference>
<keyword evidence="2" id="KW-0378">Hydrolase</keyword>
<proteinExistence type="inferred from homology"/>
<dbReference type="EC" id="3.7.1.2" evidence="2"/>
<reference evidence="3 4" key="1">
    <citation type="journal article" date="2008" name="PLoS Genet.">
        <title>Genomic islands in the pathogenic filamentous fungus Aspergillus fumigatus.</title>
        <authorList>
            <person name="Fedorova N.D."/>
            <person name="Khaldi N."/>
            <person name="Joardar V.S."/>
            <person name="Maiti R."/>
            <person name="Amedeo P."/>
            <person name="Anderson M.J."/>
            <person name="Crabtree J."/>
            <person name="Silva J.C."/>
            <person name="Badger J.H."/>
            <person name="Albarraq A."/>
            <person name="Angiuoli S."/>
            <person name="Bussey H."/>
            <person name="Bowyer P."/>
            <person name="Cotty P.J."/>
            <person name="Dyer P.S."/>
            <person name="Egan A."/>
            <person name="Galens K."/>
            <person name="Fraser-Liggett C.M."/>
            <person name="Haas B.J."/>
            <person name="Inman J.M."/>
            <person name="Kent R."/>
            <person name="Lemieux S."/>
            <person name="Malavazi I."/>
            <person name="Orvis J."/>
            <person name="Roemer T."/>
            <person name="Ronning C.M."/>
            <person name="Sundaram J.P."/>
            <person name="Sutton G."/>
            <person name="Turner G."/>
            <person name="Venter J.C."/>
            <person name="White O.R."/>
            <person name="Whitty B.R."/>
            <person name="Youngman P."/>
            <person name="Wolfe K.H."/>
            <person name="Goldman G.H."/>
            <person name="Wortman J.R."/>
            <person name="Jiang B."/>
            <person name="Denning D.W."/>
            <person name="Nierman W.C."/>
        </authorList>
    </citation>
    <scope>NUCLEOTIDE SEQUENCE [LARGE SCALE GENOMIC DNA]</scope>
    <source>
        <strain evidence="4">ATCC 1007 / CBS 513.65 / DSM 816 / NCTC 3887 / NRRL 1</strain>
    </source>
</reference>
<dbReference type="UniPathway" id="UPA00139">
    <property type="reaction ID" value="UER00341"/>
</dbReference>
<comment type="similarity">
    <text evidence="2">Belongs to the FAH family.</text>
</comment>